<dbReference type="InterPro" id="IPR008927">
    <property type="entry name" value="6-PGluconate_DH-like_C_sf"/>
</dbReference>
<dbReference type="Gene3D" id="1.10.1040.10">
    <property type="entry name" value="N-(1-d-carboxylethyl)-l-norvaline Dehydrogenase, domain 2"/>
    <property type="match status" value="1"/>
</dbReference>
<dbReference type="SUPFAM" id="SSF48179">
    <property type="entry name" value="6-phosphogluconate dehydrogenase C-terminal domain-like"/>
    <property type="match status" value="1"/>
</dbReference>
<gene>
    <name evidence="3" type="ORF">PU560_13210</name>
</gene>
<evidence type="ECO:0000313" key="3">
    <source>
        <dbReference type="EMBL" id="MDD9207417.1"/>
    </source>
</evidence>
<dbReference type="InterPro" id="IPR015814">
    <property type="entry name" value="Pgluconate_DH_NAD-bd_C"/>
</dbReference>
<feature type="domain" description="Phosphogluconate dehydrogenase NAD-binding putative C-terminal" evidence="2">
    <location>
        <begin position="196"/>
        <end position="263"/>
    </location>
</feature>
<evidence type="ECO:0000259" key="2">
    <source>
        <dbReference type="Pfam" id="PF09130"/>
    </source>
</evidence>
<name>A0ABT5TZP4_9MICO</name>
<dbReference type="Pfam" id="PF03446">
    <property type="entry name" value="NAD_binding_2"/>
    <property type="match status" value="1"/>
</dbReference>
<dbReference type="InterPro" id="IPR006115">
    <property type="entry name" value="6PGDH_NADP-bd"/>
</dbReference>
<reference evidence="3" key="1">
    <citation type="submission" date="2023-02" db="EMBL/GenBank/DDBJ databases">
        <title>Georgenia sp.10Sc9-8, isolated from a soil sample collected from the Taklamakan desert.</title>
        <authorList>
            <person name="Liu S."/>
        </authorList>
    </citation>
    <scope>NUCLEOTIDE SEQUENCE</scope>
    <source>
        <strain evidence="3">10Sc9-8</strain>
    </source>
</reference>
<evidence type="ECO:0000313" key="4">
    <source>
        <dbReference type="Proteomes" id="UP001165561"/>
    </source>
</evidence>
<keyword evidence="4" id="KW-1185">Reference proteome</keyword>
<dbReference type="EMBL" id="JARACI010001101">
    <property type="protein sequence ID" value="MDD9207417.1"/>
    <property type="molecule type" value="Genomic_DNA"/>
</dbReference>
<evidence type="ECO:0000259" key="1">
    <source>
        <dbReference type="Pfam" id="PF03446"/>
    </source>
</evidence>
<proteinExistence type="predicted"/>
<organism evidence="3 4">
    <name type="scientific">Georgenia halotolerans</name>
    <dbReference type="NCBI Taxonomy" id="3028317"/>
    <lineage>
        <taxon>Bacteria</taxon>
        <taxon>Bacillati</taxon>
        <taxon>Actinomycetota</taxon>
        <taxon>Actinomycetes</taxon>
        <taxon>Micrococcales</taxon>
        <taxon>Bogoriellaceae</taxon>
        <taxon>Georgenia</taxon>
    </lineage>
</organism>
<dbReference type="Proteomes" id="UP001165561">
    <property type="component" value="Unassembled WGS sequence"/>
</dbReference>
<feature type="domain" description="6-phosphogluconate dehydrogenase NADP-binding" evidence="1">
    <location>
        <begin position="5"/>
        <end position="132"/>
    </location>
</feature>
<dbReference type="SUPFAM" id="SSF51735">
    <property type="entry name" value="NAD(P)-binding Rossmann-fold domains"/>
    <property type="match status" value="1"/>
</dbReference>
<accession>A0ABT5TZP4</accession>
<sequence>MSRVTIGLIGVGEAGLAVGSGLVEEAGARVIAYDARMDEPTSGPDLRAAIAAAGLEPADGPGEVATRARTIFCFVTAPAAEAVARAAAPHLGAEHLYVDGNSASPELMRRVADVVAEHGAAFADAAVMAAVPPHRHRVPILASGNGAPRLAELAVTLGMDVEIISGEPGAASCVKMMRSLLVKGVEALLLQTGRAASRYGVFDRVLDSMDDLPFHDWRVLADYLLGRTAVHGERRGHELQEVATTLRGLSLDPGLAEAGARVLLDAAEGGGLRAIFAEHPPQNRGDILAVLEEHR</sequence>
<dbReference type="InterPro" id="IPR013328">
    <property type="entry name" value="6PGD_dom2"/>
</dbReference>
<dbReference type="Pfam" id="PF09130">
    <property type="entry name" value="DUF1932"/>
    <property type="match status" value="1"/>
</dbReference>
<dbReference type="InterPro" id="IPR036291">
    <property type="entry name" value="NAD(P)-bd_dom_sf"/>
</dbReference>
<comment type="caution">
    <text evidence="3">The sequence shown here is derived from an EMBL/GenBank/DDBJ whole genome shotgun (WGS) entry which is preliminary data.</text>
</comment>
<dbReference type="Gene3D" id="3.40.50.720">
    <property type="entry name" value="NAD(P)-binding Rossmann-like Domain"/>
    <property type="match status" value="1"/>
</dbReference>
<protein>
    <submittedName>
        <fullName evidence="3">DUF1932 domain-containing protein</fullName>
    </submittedName>
</protein>